<dbReference type="AlphaFoldDB" id="A0A6M1TP45"/>
<name>A0A6M1TP45_9BACT</name>
<proteinExistence type="predicted"/>
<evidence type="ECO:0000313" key="1">
    <source>
        <dbReference type="EMBL" id="NGP90100.1"/>
    </source>
</evidence>
<protein>
    <submittedName>
        <fullName evidence="1">Uncharacterized protein</fullName>
    </submittedName>
</protein>
<keyword evidence="2" id="KW-1185">Reference proteome</keyword>
<dbReference type="RefSeq" id="WP_165271329.1">
    <property type="nucleotide sequence ID" value="NZ_JAALLS010000033.1"/>
</dbReference>
<accession>A0A6M1TP45</accession>
<dbReference type="EMBL" id="JAALLS010000033">
    <property type="protein sequence ID" value="NGP90100.1"/>
    <property type="molecule type" value="Genomic_DNA"/>
</dbReference>
<sequence length="65" mass="7241">MELARTLSRGEMKNVKAGRMSTNCVICWNEGANDAIIIDMSYNGNNPNNICRRNGPYSRGSWGEC</sequence>
<dbReference type="Proteomes" id="UP000479132">
    <property type="component" value="Unassembled WGS sequence"/>
</dbReference>
<reference evidence="1 2" key="1">
    <citation type="submission" date="2020-02" db="EMBL/GenBank/DDBJ databases">
        <title>Aliifodinibius halophilus 2W32, complete genome.</title>
        <authorList>
            <person name="Li Y."/>
            <person name="Wu S."/>
        </authorList>
    </citation>
    <scope>NUCLEOTIDE SEQUENCE [LARGE SCALE GENOMIC DNA]</scope>
    <source>
        <strain evidence="1 2">2W32</strain>
    </source>
</reference>
<gene>
    <name evidence="1" type="ORF">G3569_17210</name>
</gene>
<comment type="caution">
    <text evidence="1">The sequence shown here is derived from an EMBL/GenBank/DDBJ whole genome shotgun (WGS) entry which is preliminary data.</text>
</comment>
<evidence type="ECO:0000313" key="2">
    <source>
        <dbReference type="Proteomes" id="UP000479132"/>
    </source>
</evidence>
<organism evidence="1 2">
    <name type="scientific">Fodinibius halophilus</name>
    <dbReference type="NCBI Taxonomy" id="1736908"/>
    <lineage>
        <taxon>Bacteria</taxon>
        <taxon>Pseudomonadati</taxon>
        <taxon>Balneolota</taxon>
        <taxon>Balneolia</taxon>
        <taxon>Balneolales</taxon>
        <taxon>Balneolaceae</taxon>
        <taxon>Fodinibius</taxon>
    </lineage>
</organism>